<dbReference type="OrthoDB" id="435273at2759"/>
<proteinExistence type="predicted"/>
<organism evidence="1 2">
    <name type="scientific">Eimeria acervulina</name>
    <name type="common">Coccidian parasite</name>
    <dbReference type="NCBI Taxonomy" id="5801"/>
    <lineage>
        <taxon>Eukaryota</taxon>
        <taxon>Sar</taxon>
        <taxon>Alveolata</taxon>
        <taxon>Apicomplexa</taxon>
        <taxon>Conoidasida</taxon>
        <taxon>Coccidia</taxon>
        <taxon>Eucoccidiorida</taxon>
        <taxon>Eimeriorina</taxon>
        <taxon>Eimeriidae</taxon>
        <taxon>Eimeria</taxon>
    </lineage>
</organism>
<dbReference type="VEuPathDB" id="ToxoDB:EAH_00065940"/>
<evidence type="ECO:0008006" key="3">
    <source>
        <dbReference type="Google" id="ProtNLM"/>
    </source>
</evidence>
<accession>U6GSS0</accession>
<sequence length="74" mass="7979">MSMERSVTKAPRALATRASAVGGGGLYSTIVLVDVNGRPLMNLHRVPQHVTVSDVKNKISERLKEVGRNLPADL</sequence>
<dbReference type="RefSeq" id="XP_013248233.1">
    <property type="nucleotide sequence ID" value="XM_013392779.1"/>
</dbReference>
<evidence type="ECO:0000313" key="1">
    <source>
        <dbReference type="EMBL" id="CDI82328.1"/>
    </source>
</evidence>
<dbReference type="AlphaFoldDB" id="U6GSS0"/>
<keyword evidence="2" id="KW-1185">Reference proteome</keyword>
<reference evidence="1" key="2">
    <citation type="submission" date="2013-10" db="EMBL/GenBank/DDBJ databases">
        <authorList>
            <person name="Aslett M."/>
        </authorList>
    </citation>
    <scope>NUCLEOTIDE SEQUENCE</scope>
    <source>
        <strain evidence="1">Houghton</strain>
    </source>
</reference>
<protein>
    <recommendedName>
        <fullName evidence="3">Ubiquitin-like domain-containing protein</fullName>
    </recommendedName>
</protein>
<feature type="non-terminal residue" evidence="1">
    <location>
        <position position="74"/>
    </location>
</feature>
<dbReference type="EMBL" id="HG672283">
    <property type="protein sequence ID" value="CDI82328.1"/>
    <property type="molecule type" value="Genomic_DNA"/>
</dbReference>
<dbReference type="Proteomes" id="UP000018050">
    <property type="component" value="Unassembled WGS sequence"/>
</dbReference>
<gene>
    <name evidence="1" type="ORF">EAH_00065940</name>
</gene>
<reference evidence="1" key="1">
    <citation type="submission" date="2013-10" db="EMBL/GenBank/DDBJ databases">
        <title>Genomic analysis of the causative agents of coccidiosis in chickens.</title>
        <authorList>
            <person name="Reid A.J."/>
            <person name="Blake D."/>
            <person name="Billington K."/>
            <person name="Browne H."/>
            <person name="Dunn M."/>
            <person name="Hung S."/>
            <person name="Kawahara F."/>
            <person name="Miranda-Saavedra D."/>
            <person name="Mourier T."/>
            <person name="Nagra H."/>
            <person name="Otto T.D."/>
            <person name="Rawlings N."/>
            <person name="Sanchez A."/>
            <person name="Sanders M."/>
            <person name="Subramaniam C."/>
            <person name="Tay Y."/>
            <person name="Dear P."/>
            <person name="Doerig C."/>
            <person name="Gruber A."/>
            <person name="Parkinson J."/>
            <person name="Shirley M."/>
            <person name="Wan K.L."/>
            <person name="Berriman M."/>
            <person name="Tomley F."/>
            <person name="Pain A."/>
        </authorList>
    </citation>
    <scope>NUCLEOTIDE SEQUENCE</scope>
    <source>
        <strain evidence="1">Houghton</strain>
    </source>
</reference>
<dbReference type="GeneID" id="25274664"/>
<evidence type="ECO:0000313" key="2">
    <source>
        <dbReference type="Proteomes" id="UP000018050"/>
    </source>
</evidence>
<name>U6GSS0_EIMAC</name>